<dbReference type="KEGG" id="cbei:LF65_02097"/>
<reference evidence="1" key="2">
    <citation type="submission" date="2016-02" db="EMBL/GenBank/DDBJ databases">
        <title>Genome sequence of Clostridium beijerinckii strain 59B.</title>
        <authorList>
            <person name="Little G.T."/>
            <person name="Minton N.P."/>
        </authorList>
    </citation>
    <scope>NUCLEOTIDE SEQUENCE</scope>
    <source>
        <strain evidence="1">NCIMB 14988</strain>
    </source>
</reference>
<evidence type="ECO:0000313" key="3">
    <source>
        <dbReference type="EMBL" id="NRV07064.1"/>
    </source>
</evidence>
<reference evidence="3" key="3">
    <citation type="submission" date="2020-05" db="EMBL/GenBank/DDBJ databases">
        <title>Genomic insights into acetone-butanol-ethanol (ABE) fermentation by sequencing solventogenic clostridia strains.</title>
        <authorList>
            <person name="Brown S."/>
        </authorList>
    </citation>
    <scope>NUCLEOTIDE SEQUENCE</scope>
    <source>
        <strain evidence="4">DJ123</strain>
        <strain evidence="3">DJ126</strain>
    </source>
</reference>
<dbReference type="EMBL" id="JADOEF010000001">
    <property type="protein sequence ID" value="MBF7811296.1"/>
    <property type="molecule type" value="Genomic_DNA"/>
</dbReference>
<dbReference type="Proteomes" id="UP000822184">
    <property type="component" value="Unassembled WGS sequence"/>
</dbReference>
<evidence type="ECO:0000313" key="4">
    <source>
        <dbReference type="EMBL" id="NSB15529.1"/>
    </source>
</evidence>
<organism evidence="1 5">
    <name type="scientific">Clostridium beijerinckii</name>
    <name type="common">Clostridium MP</name>
    <dbReference type="NCBI Taxonomy" id="1520"/>
    <lineage>
        <taxon>Bacteria</taxon>
        <taxon>Bacillati</taxon>
        <taxon>Bacillota</taxon>
        <taxon>Clostridia</taxon>
        <taxon>Eubacteriales</taxon>
        <taxon>Clostridiaceae</taxon>
        <taxon>Clostridium</taxon>
    </lineage>
</organism>
<dbReference type="EMBL" id="CP010086">
    <property type="protein sequence ID" value="AJG98689.1"/>
    <property type="molecule type" value="Genomic_DNA"/>
</dbReference>
<dbReference type="Proteomes" id="UP000821656">
    <property type="component" value="Unassembled WGS sequence"/>
</dbReference>
<evidence type="ECO:0000313" key="1">
    <source>
        <dbReference type="EMBL" id="AJG98689.1"/>
    </source>
</evidence>
<reference evidence="2" key="4">
    <citation type="submission" date="2020-11" db="EMBL/GenBank/DDBJ databases">
        <authorList>
            <person name="Thieme N."/>
            <person name="Liebl W."/>
            <person name="Zverlov V."/>
        </authorList>
    </citation>
    <scope>NUCLEOTIDE SEQUENCE</scope>
    <source>
        <strain evidence="2">NT08</strain>
    </source>
</reference>
<dbReference type="Proteomes" id="UP000031866">
    <property type="component" value="Chromosome"/>
</dbReference>
<evidence type="ECO:0000313" key="5">
    <source>
        <dbReference type="Proteomes" id="UP000031866"/>
    </source>
</evidence>
<reference evidence="5" key="1">
    <citation type="submission" date="2014-12" db="EMBL/GenBank/DDBJ databases">
        <title>Genome sequence of Clostridium beijerinckii strain 59B.</title>
        <authorList>
            <person name="Little G.T."/>
            <person name="Minton N.P."/>
        </authorList>
    </citation>
    <scope>NUCLEOTIDE SEQUENCE [LARGE SCALE GENOMIC DNA]</scope>
    <source>
        <strain evidence="5">59B</strain>
    </source>
</reference>
<gene>
    <name evidence="4" type="ORF">BCD95_003788</name>
    <name evidence="3" type="ORF">DFH45_000027</name>
    <name evidence="2" type="ORF">IS491_22030</name>
    <name evidence="1" type="ORF">LF65_02097</name>
</gene>
<dbReference type="Proteomes" id="UP000631418">
    <property type="component" value="Unassembled WGS sequence"/>
</dbReference>
<name>A0A0B5Q921_CLOBE</name>
<proteinExistence type="predicted"/>
<sequence>MERYENKCKCTKHDCELCSTIKSKPVNLEKHGAKLVTVKIKVNNVCLGKKVAIAAILYDDCDRILAFKGFVTMAQEDPCDRDACGTIERKIVFVIPDHEECDPERLRVRTIGNYIYPCEPNK</sequence>
<dbReference type="AlphaFoldDB" id="A0A0B5Q921"/>
<dbReference type="OMA" id="CENDSMT"/>
<evidence type="ECO:0000313" key="2">
    <source>
        <dbReference type="EMBL" id="MBF7811296.1"/>
    </source>
</evidence>
<protein>
    <submittedName>
        <fullName evidence="1">Uncharacterized protein</fullName>
    </submittedName>
</protein>
<dbReference type="EMBL" id="JABSXK010000001">
    <property type="protein sequence ID" value="NRV07064.1"/>
    <property type="molecule type" value="Genomic_DNA"/>
</dbReference>
<dbReference type="EMBL" id="JABTDW010000001">
    <property type="protein sequence ID" value="NSB15529.1"/>
    <property type="molecule type" value="Genomic_DNA"/>
</dbReference>
<dbReference type="OrthoDB" id="1909651at2"/>
<accession>A0A0B5Q921</accession>
<dbReference type="RefSeq" id="WP_012058161.1">
    <property type="nucleotide sequence ID" value="NZ_CP010086.2"/>
</dbReference>